<reference evidence="3" key="1">
    <citation type="journal article" date="2018" name="Gigascience">
        <title>Genome assembly of the Pink Ipe (Handroanthus impetiginosus, Bignoniaceae), a highly valued, ecologically keystone Neotropical timber forest tree.</title>
        <authorList>
            <person name="Silva-Junior O.B."/>
            <person name="Grattapaglia D."/>
            <person name="Novaes E."/>
            <person name="Collevatti R.G."/>
        </authorList>
    </citation>
    <scope>NUCLEOTIDE SEQUENCE [LARGE SCALE GENOMIC DNA]</scope>
    <source>
        <strain evidence="3">cv. UFG-1</strain>
    </source>
</reference>
<keyword evidence="1" id="KW-0472">Membrane</keyword>
<sequence>MEVLKDHCVELMSIEVTTDHSEILEPESEAPSVMASTTKTFWDMATNYSSADKSVPKVMKVGNGPAKSTDFTQMLAVLVLILSFIMGLVFYVIGK</sequence>
<accession>A0A2G9FXL0</accession>
<keyword evidence="1" id="KW-1133">Transmembrane helix</keyword>
<evidence type="ECO:0000256" key="1">
    <source>
        <dbReference type="SAM" id="Phobius"/>
    </source>
</evidence>
<keyword evidence="1" id="KW-0812">Transmembrane</keyword>
<comment type="caution">
    <text evidence="2">The sequence shown here is derived from an EMBL/GenBank/DDBJ whole genome shotgun (WGS) entry which is preliminary data.</text>
</comment>
<proteinExistence type="predicted"/>
<dbReference type="Proteomes" id="UP000231279">
    <property type="component" value="Unassembled WGS sequence"/>
</dbReference>
<protein>
    <submittedName>
        <fullName evidence="2">Uncharacterized protein</fullName>
    </submittedName>
</protein>
<dbReference type="STRING" id="429701.A0A2G9FXL0"/>
<dbReference type="EMBL" id="NKXS01009758">
    <property type="protein sequence ID" value="PIM97419.1"/>
    <property type="molecule type" value="Genomic_DNA"/>
</dbReference>
<feature type="transmembrane region" description="Helical" evidence="1">
    <location>
        <begin position="71"/>
        <end position="93"/>
    </location>
</feature>
<evidence type="ECO:0000313" key="2">
    <source>
        <dbReference type="EMBL" id="PIM97419.1"/>
    </source>
</evidence>
<gene>
    <name evidence="2" type="ORF">CDL12_30111</name>
</gene>
<evidence type="ECO:0000313" key="3">
    <source>
        <dbReference type="Proteomes" id="UP000231279"/>
    </source>
</evidence>
<name>A0A2G9FXL0_9LAMI</name>
<dbReference type="OrthoDB" id="21458at2759"/>
<organism evidence="2 3">
    <name type="scientific">Handroanthus impetiginosus</name>
    <dbReference type="NCBI Taxonomy" id="429701"/>
    <lineage>
        <taxon>Eukaryota</taxon>
        <taxon>Viridiplantae</taxon>
        <taxon>Streptophyta</taxon>
        <taxon>Embryophyta</taxon>
        <taxon>Tracheophyta</taxon>
        <taxon>Spermatophyta</taxon>
        <taxon>Magnoliopsida</taxon>
        <taxon>eudicotyledons</taxon>
        <taxon>Gunneridae</taxon>
        <taxon>Pentapetalae</taxon>
        <taxon>asterids</taxon>
        <taxon>lamiids</taxon>
        <taxon>Lamiales</taxon>
        <taxon>Bignoniaceae</taxon>
        <taxon>Crescentiina</taxon>
        <taxon>Tabebuia alliance</taxon>
        <taxon>Handroanthus</taxon>
    </lineage>
</organism>
<dbReference type="AlphaFoldDB" id="A0A2G9FXL0"/>
<keyword evidence="3" id="KW-1185">Reference proteome</keyword>